<feature type="chain" id="PRO_5047473404" evidence="8">
    <location>
        <begin position="27"/>
        <end position="48"/>
    </location>
</feature>
<reference evidence="9" key="2">
    <citation type="journal article" date="2016" name="G3 (Bethesda)">
        <title>Genome Evolution in Three Species of Cactophilic Drosophila.</title>
        <authorList>
            <person name="Sanchez-Flores A."/>
            <person name="Penazola F."/>
            <person name="Carpinteyro-Ponce J."/>
            <person name="Nazario-Yepiz N."/>
            <person name="Abreu-Goodger C."/>
            <person name="Machado C.A."/>
            <person name="Markow T.A."/>
        </authorList>
    </citation>
    <scope>NUCLEOTIDE SEQUENCE [LARGE SCALE GENOMIC DNA]</scope>
</reference>
<evidence type="ECO:0000256" key="2">
    <source>
        <dbReference type="ARBA" id="ARBA00005379"/>
    </source>
</evidence>
<dbReference type="Proteomes" id="UP000694904">
    <property type="component" value="Chromosome 5"/>
</dbReference>
<dbReference type="Pfam" id="PF08194">
    <property type="entry name" value="DIM"/>
    <property type="match status" value="1"/>
</dbReference>
<dbReference type="GeneID" id="108617631"/>
<evidence type="ECO:0000313" key="10">
    <source>
        <dbReference type="RefSeq" id="XP_017868961.1"/>
    </source>
</evidence>
<protein>
    <submittedName>
        <fullName evidence="10">Immune-induced peptide 3-like</fullName>
    </submittedName>
</protein>
<keyword evidence="4" id="KW-0399">Innate immunity</keyword>
<evidence type="ECO:0000313" key="9">
    <source>
        <dbReference type="Proteomes" id="UP000694904"/>
    </source>
</evidence>
<keyword evidence="3" id="KW-0964">Secreted</keyword>
<sequence>MKGLSLALVLSLSLVVVLSLLALANANPLHPGNVIINGDCKVCNIRGD</sequence>
<accession>A0ABM1PP25</accession>
<organism evidence="9 10">
    <name type="scientific">Drosophila arizonae</name>
    <name type="common">Fruit fly</name>
    <dbReference type="NCBI Taxonomy" id="7263"/>
    <lineage>
        <taxon>Eukaryota</taxon>
        <taxon>Metazoa</taxon>
        <taxon>Ecdysozoa</taxon>
        <taxon>Arthropoda</taxon>
        <taxon>Hexapoda</taxon>
        <taxon>Insecta</taxon>
        <taxon>Pterygota</taxon>
        <taxon>Neoptera</taxon>
        <taxon>Endopterygota</taxon>
        <taxon>Diptera</taxon>
        <taxon>Brachycera</taxon>
        <taxon>Muscomorpha</taxon>
        <taxon>Ephydroidea</taxon>
        <taxon>Drosophilidae</taxon>
        <taxon>Drosophila</taxon>
    </lineage>
</organism>
<evidence type="ECO:0000256" key="5">
    <source>
        <dbReference type="ARBA" id="ARBA00022729"/>
    </source>
</evidence>
<evidence type="ECO:0000256" key="1">
    <source>
        <dbReference type="ARBA" id="ARBA00004613"/>
    </source>
</evidence>
<evidence type="ECO:0000256" key="7">
    <source>
        <dbReference type="ARBA" id="ARBA00023157"/>
    </source>
</evidence>
<name>A0ABM1PP25_DROAR</name>
<keyword evidence="9" id="KW-1185">Reference proteome</keyword>
<keyword evidence="6" id="KW-0391">Immunity</keyword>
<proteinExistence type="inferred from homology"/>
<feature type="signal peptide" evidence="8">
    <location>
        <begin position="1"/>
        <end position="26"/>
    </location>
</feature>
<evidence type="ECO:0000256" key="8">
    <source>
        <dbReference type="SAM" id="SignalP"/>
    </source>
</evidence>
<evidence type="ECO:0000256" key="3">
    <source>
        <dbReference type="ARBA" id="ARBA00022525"/>
    </source>
</evidence>
<gene>
    <name evidence="10" type="primary">LOC108617631</name>
</gene>
<evidence type="ECO:0000256" key="4">
    <source>
        <dbReference type="ARBA" id="ARBA00022588"/>
    </source>
</evidence>
<reference evidence="9" key="1">
    <citation type="journal article" date="1997" name="Nucleic Acids Res.">
        <title>tRNAscan-SE: a program for improved detection of transfer RNA genes in genomic sequence.</title>
        <authorList>
            <person name="Lowe T.M."/>
            <person name="Eddy S.R."/>
        </authorList>
    </citation>
    <scope>NUCLEOTIDE SEQUENCE [LARGE SCALE GENOMIC DNA]</scope>
</reference>
<comment type="similarity">
    <text evidence="2">Belongs to the bomanin family.</text>
</comment>
<dbReference type="RefSeq" id="XP_017868961.1">
    <property type="nucleotide sequence ID" value="XM_018013472.1"/>
</dbReference>
<keyword evidence="7" id="KW-1015">Disulfide bond</keyword>
<reference evidence="10" key="3">
    <citation type="submission" date="2025-08" db="UniProtKB">
        <authorList>
            <consortium name="RefSeq"/>
        </authorList>
    </citation>
    <scope>IDENTIFICATION</scope>
    <source>
        <tissue evidence="10">Whole organism</tissue>
    </source>
</reference>
<comment type="subcellular location">
    <subcellularLocation>
        <location evidence="1">Secreted</location>
    </subcellularLocation>
</comment>
<evidence type="ECO:0000256" key="6">
    <source>
        <dbReference type="ARBA" id="ARBA00022859"/>
    </source>
</evidence>
<keyword evidence="5 8" id="KW-0732">Signal</keyword>
<dbReference type="InterPro" id="IPR013172">
    <property type="entry name" value="Bomanin"/>
</dbReference>